<dbReference type="AlphaFoldDB" id="A0A8H6E099"/>
<comment type="caution">
    <text evidence="2">The sequence shown here is derived from an EMBL/GenBank/DDBJ whole genome shotgun (WGS) entry which is preliminary data.</text>
</comment>
<proteinExistence type="predicted"/>
<evidence type="ECO:0000313" key="2">
    <source>
        <dbReference type="EMBL" id="KAF5854088.1"/>
    </source>
</evidence>
<protein>
    <submittedName>
        <fullName evidence="2">Uncharacterized protein</fullName>
    </submittedName>
</protein>
<dbReference type="EMBL" id="WNKQ01000001">
    <property type="protein sequence ID" value="KAF5854088.1"/>
    <property type="molecule type" value="Genomic_DNA"/>
</dbReference>
<name>A0A8H6E099_COCSA</name>
<dbReference type="Proteomes" id="UP000624244">
    <property type="component" value="Unassembled WGS sequence"/>
</dbReference>
<accession>A0A8H6E099</accession>
<sequence length="72" mass="7683">MPRRAYGTYYTTTCWDSAGGVAADSLLRLAFSASLPRPPGLPWREGTTHPGPPTPPGPGAALPLWDFQNMSP</sequence>
<organism evidence="2 3">
    <name type="scientific">Cochliobolus sativus</name>
    <name type="common">Common root rot and spot blotch fungus</name>
    <name type="synonym">Bipolaris sorokiniana</name>
    <dbReference type="NCBI Taxonomy" id="45130"/>
    <lineage>
        <taxon>Eukaryota</taxon>
        <taxon>Fungi</taxon>
        <taxon>Dikarya</taxon>
        <taxon>Ascomycota</taxon>
        <taxon>Pezizomycotina</taxon>
        <taxon>Dothideomycetes</taxon>
        <taxon>Pleosporomycetidae</taxon>
        <taxon>Pleosporales</taxon>
        <taxon>Pleosporineae</taxon>
        <taxon>Pleosporaceae</taxon>
        <taxon>Bipolaris</taxon>
    </lineage>
</organism>
<evidence type="ECO:0000313" key="3">
    <source>
        <dbReference type="Proteomes" id="UP000624244"/>
    </source>
</evidence>
<reference evidence="2" key="1">
    <citation type="submission" date="2019-11" db="EMBL/GenBank/DDBJ databases">
        <title>Bipolaris sorokiniana Genome sequencing.</title>
        <authorList>
            <person name="Wang H."/>
        </authorList>
    </citation>
    <scope>NUCLEOTIDE SEQUENCE</scope>
</reference>
<gene>
    <name evidence="2" type="ORF">GGP41_006813</name>
</gene>
<feature type="region of interest" description="Disordered" evidence="1">
    <location>
        <begin position="36"/>
        <end position="72"/>
    </location>
</feature>
<evidence type="ECO:0000256" key="1">
    <source>
        <dbReference type="SAM" id="MobiDB-lite"/>
    </source>
</evidence>